<evidence type="ECO:0000313" key="2">
    <source>
        <dbReference type="EMBL" id="MBP2056179.1"/>
    </source>
</evidence>
<evidence type="ECO:0000313" key="3">
    <source>
        <dbReference type="Proteomes" id="UP000092659"/>
    </source>
</evidence>
<reference evidence="1 3" key="1">
    <citation type="submission" date="2016-06" db="EMBL/GenBank/DDBJ databases">
        <title>Complete genome sequence of Streptomyces griseochromogenes ATCC 14511, the Blasticidin S producer.</title>
        <authorList>
            <person name="Wu L."/>
        </authorList>
    </citation>
    <scope>NUCLEOTIDE SEQUENCE [LARGE SCALE GENOMIC DNA]</scope>
    <source>
        <strain evidence="1 3">ATCC 14511</strain>
    </source>
</reference>
<dbReference type="AlphaFoldDB" id="A0A1B1APQ1"/>
<sequence>METTEVTGGWEAAVLDGGPADGVRMKVSGRPRVIQVTYPCQVEGSPAGVHAEGVYLYRRDYTVTDEPLRYGFDVASP</sequence>
<dbReference type="KEGG" id="sgs:AVL59_02250"/>
<organism evidence="1 3">
    <name type="scientific">Streptomyces griseochromogenes</name>
    <dbReference type="NCBI Taxonomy" id="68214"/>
    <lineage>
        <taxon>Bacteria</taxon>
        <taxon>Bacillati</taxon>
        <taxon>Actinomycetota</taxon>
        <taxon>Actinomycetes</taxon>
        <taxon>Kitasatosporales</taxon>
        <taxon>Streptomycetaceae</taxon>
        <taxon>Streptomyces</taxon>
    </lineage>
</organism>
<name>A0A1B1APQ1_9ACTN</name>
<dbReference type="Proteomes" id="UP000092659">
    <property type="component" value="Chromosome"/>
</dbReference>
<dbReference type="EMBL" id="JAGGLP010000041">
    <property type="protein sequence ID" value="MBP2056179.1"/>
    <property type="molecule type" value="Genomic_DNA"/>
</dbReference>
<accession>A0A1B1APQ1</accession>
<dbReference type="RefSeq" id="WP_067299531.1">
    <property type="nucleotide sequence ID" value="NZ_CP016279.1"/>
</dbReference>
<proteinExistence type="predicted"/>
<reference evidence="2 4" key="2">
    <citation type="submission" date="2021-03" db="EMBL/GenBank/DDBJ databases">
        <title>Genomic Encyclopedia of Type Strains, Phase IV (KMG-IV): sequencing the most valuable type-strain genomes for metagenomic binning, comparative biology and taxonomic classification.</title>
        <authorList>
            <person name="Goeker M."/>
        </authorList>
    </citation>
    <scope>NUCLEOTIDE SEQUENCE [LARGE SCALE GENOMIC DNA]</scope>
    <source>
        <strain evidence="2 4">DSM 40499</strain>
    </source>
</reference>
<dbReference type="Proteomes" id="UP001519309">
    <property type="component" value="Unassembled WGS sequence"/>
</dbReference>
<protein>
    <submittedName>
        <fullName evidence="1">Uncharacterized protein</fullName>
    </submittedName>
</protein>
<keyword evidence="4" id="KW-1185">Reference proteome</keyword>
<evidence type="ECO:0000313" key="1">
    <source>
        <dbReference type="EMBL" id="ANP48549.1"/>
    </source>
</evidence>
<dbReference type="EMBL" id="CP016279">
    <property type="protein sequence ID" value="ANP48549.1"/>
    <property type="molecule type" value="Genomic_DNA"/>
</dbReference>
<gene>
    <name evidence="1" type="ORF">AVL59_02250</name>
    <name evidence="2" type="ORF">J2Z21_009196</name>
</gene>
<dbReference type="OrthoDB" id="4261543at2"/>
<evidence type="ECO:0000313" key="4">
    <source>
        <dbReference type="Proteomes" id="UP001519309"/>
    </source>
</evidence>